<proteinExistence type="predicted"/>
<dbReference type="Pfam" id="PF00072">
    <property type="entry name" value="Response_reg"/>
    <property type="match status" value="1"/>
</dbReference>
<accession>A0ABW4S6I2</accession>
<evidence type="ECO:0000313" key="7">
    <source>
        <dbReference type="Proteomes" id="UP001597353"/>
    </source>
</evidence>
<evidence type="ECO:0000259" key="4">
    <source>
        <dbReference type="PROSITE" id="PS50043"/>
    </source>
</evidence>
<dbReference type="SMART" id="SM00421">
    <property type="entry name" value="HTH_LUXR"/>
    <property type="match status" value="1"/>
</dbReference>
<organism evidence="6 7">
    <name type="scientific">Halodurantibacterium flavum</name>
    <dbReference type="NCBI Taxonomy" id="1382802"/>
    <lineage>
        <taxon>Bacteria</taxon>
        <taxon>Pseudomonadati</taxon>
        <taxon>Pseudomonadota</taxon>
        <taxon>Alphaproteobacteria</taxon>
        <taxon>Rhodobacterales</taxon>
        <taxon>Paracoccaceae</taxon>
        <taxon>Halodurantibacterium</taxon>
    </lineage>
</organism>
<dbReference type="EMBL" id="JBHUGH010000010">
    <property type="protein sequence ID" value="MFD1913165.1"/>
    <property type="molecule type" value="Genomic_DNA"/>
</dbReference>
<dbReference type="SMART" id="SM00448">
    <property type="entry name" value="REC"/>
    <property type="match status" value="1"/>
</dbReference>
<dbReference type="PANTHER" id="PTHR45566:SF1">
    <property type="entry name" value="HTH-TYPE TRANSCRIPTIONAL REGULATOR YHJB-RELATED"/>
    <property type="match status" value="1"/>
</dbReference>
<evidence type="ECO:0000256" key="1">
    <source>
        <dbReference type="ARBA" id="ARBA00022553"/>
    </source>
</evidence>
<dbReference type="CDD" id="cd06170">
    <property type="entry name" value="LuxR_C_like"/>
    <property type="match status" value="1"/>
</dbReference>
<dbReference type="PRINTS" id="PR00038">
    <property type="entry name" value="HTHLUXR"/>
</dbReference>
<dbReference type="PANTHER" id="PTHR45566">
    <property type="entry name" value="HTH-TYPE TRANSCRIPTIONAL REGULATOR YHJB-RELATED"/>
    <property type="match status" value="1"/>
</dbReference>
<feature type="modified residue" description="4-aspartylphosphate" evidence="3">
    <location>
        <position position="62"/>
    </location>
</feature>
<comment type="caution">
    <text evidence="6">The sequence shown here is derived from an EMBL/GenBank/DDBJ whole genome shotgun (WGS) entry which is preliminary data.</text>
</comment>
<dbReference type="Proteomes" id="UP001597353">
    <property type="component" value="Unassembled WGS sequence"/>
</dbReference>
<dbReference type="PROSITE" id="PS50043">
    <property type="entry name" value="HTH_LUXR_2"/>
    <property type="match status" value="1"/>
</dbReference>
<evidence type="ECO:0000313" key="6">
    <source>
        <dbReference type="EMBL" id="MFD1913165.1"/>
    </source>
</evidence>
<evidence type="ECO:0000256" key="3">
    <source>
        <dbReference type="PROSITE-ProRule" id="PRU00169"/>
    </source>
</evidence>
<dbReference type="Gene3D" id="3.40.50.2300">
    <property type="match status" value="1"/>
</dbReference>
<dbReference type="InterPro" id="IPR058245">
    <property type="entry name" value="NreC/VraR/RcsB-like_REC"/>
</dbReference>
<dbReference type="Pfam" id="PF00196">
    <property type="entry name" value="GerE"/>
    <property type="match status" value="1"/>
</dbReference>
<reference evidence="7" key="1">
    <citation type="journal article" date="2019" name="Int. J. Syst. Evol. Microbiol.">
        <title>The Global Catalogue of Microorganisms (GCM) 10K type strain sequencing project: providing services to taxonomists for standard genome sequencing and annotation.</title>
        <authorList>
            <consortium name="The Broad Institute Genomics Platform"/>
            <consortium name="The Broad Institute Genome Sequencing Center for Infectious Disease"/>
            <person name="Wu L."/>
            <person name="Ma J."/>
        </authorList>
    </citation>
    <scope>NUCLEOTIDE SEQUENCE [LARGE SCALE GENOMIC DNA]</scope>
    <source>
        <strain evidence="7">CGMCC 4.7242</strain>
    </source>
</reference>
<dbReference type="SUPFAM" id="SSF46894">
    <property type="entry name" value="C-terminal effector domain of the bipartite response regulators"/>
    <property type="match status" value="1"/>
</dbReference>
<dbReference type="PROSITE" id="PS50110">
    <property type="entry name" value="RESPONSE_REGULATORY"/>
    <property type="match status" value="1"/>
</dbReference>
<dbReference type="SUPFAM" id="SSF52172">
    <property type="entry name" value="CheY-like"/>
    <property type="match status" value="1"/>
</dbReference>
<sequence length="212" mass="22998">MSTGDPTETIRLLVADDHDMVLEMISMFLSAQPDIHVQTASSFDEALGRIDAEGHFDILLLDYNMPGMNGISGVLRGIKANGGRPVAILTGNPTRRLVDEAVDAGAAGVIPKTNSVRSLVNAIRFIHAGEQYLPMELLRERAPEEGVSSSRLSEREMLVLSHLAEGKPNKTIASDLNLAEATVKMHVKSICRKLGVTNRTQAVIVSRDRGLF</sequence>
<evidence type="ECO:0000259" key="5">
    <source>
        <dbReference type="PROSITE" id="PS50110"/>
    </source>
</evidence>
<dbReference type="RefSeq" id="WP_390262586.1">
    <property type="nucleotide sequence ID" value="NZ_JBHUGH010000010.1"/>
</dbReference>
<keyword evidence="7" id="KW-1185">Reference proteome</keyword>
<gene>
    <name evidence="6" type="ORF">ACFSGJ_13180</name>
</gene>
<evidence type="ECO:0000256" key="2">
    <source>
        <dbReference type="ARBA" id="ARBA00023125"/>
    </source>
</evidence>
<dbReference type="InterPro" id="IPR051015">
    <property type="entry name" value="EvgA-like"/>
</dbReference>
<keyword evidence="2" id="KW-0238">DNA-binding</keyword>
<name>A0ABW4S6I2_9RHOB</name>
<keyword evidence="1 3" id="KW-0597">Phosphoprotein</keyword>
<dbReference type="PROSITE" id="PS00622">
    <property type="entry name" value="HTH_LUXR_1"/>
    <property type="match status" value="1"/>
</dbReference>
<dbReference type="CDD" id="cd17535">
    <property type="entry name" value="REC_NarL-like"/>
    <property type="match status" value="1"/>
</dbReference>
<dbReference type="InterPro" id="IPR016032">
    <property type="entry name" value="Sig_transdc_resp-reg_C-effctor"/>
</dbReference>
<feature type="domain" description="HTH luxR-type" evidence="4">
    <location>
        <begin position="145"/>
        <end position="210"/>
    </location>
</feature>
<feature type="domain" description="Response regulatory" evidence="5">
    <location>
        <begin position="11"/>
        <end position="127"/>
    </location>
</feature>
<dbReference type="InterPro" id="IPR011006">
    <property type="entry name" value="CheY-like_superfamily"/>
</dbReference>
<dbReference type="InterPro" id="IPR000792">
    <property type="entry name" value="Tscrpt_reg_LuxR_C"/>
</dbReference>
<dbReference type="InterPro" id="IPR001789">
    <property type="entry name" value="Sig_transdc_resp-reg_receiver"/>
</dbReference>
<protein>
    <submittedName>
        <fullName evidence="6">Response regulator transcription factor</fullName>
    </submittedName>
</protein>